<comment type="similarity">
    <text evidence="1">Belongs to the desulfoferrodoxin family.</text>
</comment>
<feature type="domain" description="Desulfoferrodoxin ferrous iron-binding" evidence="6">
    <location>
        <begin position="11"/>
        <end position="117"/>
    </location>
</feature>
<comment type="caution">
    <text evidence="7">The sequence shown here is derived from an EMBL/GenBank/DDBJ whole genome shotgun (WGS) entry which is preliminary data.</text>
</comment>
<dbReference type="EMBL" id="QXXA01000012">
    <property type="protein sequence ID" value="NBI07432.1"/>
    <property type="molecule type" value="Genomic_DNA"/>
</dbReference>
<evidence type="ECO:0000256" key="5">
    <source>
        <dbReference type="ARBA" id="ARBA00023004"/>
    </source>
</evidence>
<evidence type="ECO:0000256" key="1">
    <source>
        <dbReference type="ARBA" id="ARBA00005941"/>
    </source>
</evidence>
<evidence type="ECO:0000256" key="4">
    <source>
        <dbReference type="ARBA" id="ARBA00022982"/>
    </source>
</evidence>
<keyword evidence="3" id="KW-0479">Metal-binding</keyword>
<sequence>MKSLGNLLQTGDWKGEKHVPVIHIEDTINAGELTELKVSIGDEIAHPNTLEHHIKWFKIFFKPEDGKFPVEIYTANFDAHGESDLFDEPQVATYFKTNKSGTIHVVSYCNIHGLWENSKEVKVK</sequence>
<evidence type="ECO:0000259" key="6">
    <source>
        <dbReference type="Pfam" id="PF01880"/>
    </source>
</evidence>
<dbReference type="OrthoDB" id="9814936at2"/>
<dbReference type="NCBIfam" id="TIGR00332">
    <property type="entry name" value="neela_ferrous"/>
    <property type="match status" value="1"/>
</dbReference>
<dbReference type="AlphaFoldDB" id="A0A845R1Y4"/>
<evidence type="ECO:0000313" key="7">
    <source>
        <dbReference type="EMBL" id="NBI07432.1"/>
    </source>
</evidence>
<protein>
    <submittedName>
        <fullName evidence="7">Superoxide reductase</fullName>
    </submittedName>
</protein>
<dbReference type="GO" id="GO:0016491">
    <property type="term" value="F:oxidoreductase activity"/>
    <property type="evidence" value="ECO:0007669"/>
    <property type="project" value="InterPro"/>
</dbReference>
<name>A0A845R1Y4_9CLOT</name>
<dbReference type="Pfam" id="PF01880">
    <property type="entry name" value="Desulfoferrodox"/>
    <property type="match status" value="1"/>
</dbReference>
<evidence type="ECO:0000256" key="3">
    <source>
        <dbReference type="ARBA" id="ARBA00022723"/>
    </source>
</evidence>
<organism evidence="7 8">
    <name type="scientific">Senegalia massiliensis</name>
    <dbReference type="NCBI Taxonomy" id="1720316"/>
    <lineage>
        <taxon>Bacteria</taxon>
        <taxon>Bacillati</taxon>
        <taxon>Bacillota</taxon>
        <taxon>Clostridia</taxon>
        <taxon>Eubacteriales</taxon>
        <taxon>Clostridiaceae</taxon>
        <taxon>Senegalia</taxon>
    </lineage>
</organism>
<dbReference type="PANTHER" id="PTHR36541">
    <property type="entry name" value="SUPEROXIDE REDUCTASE-RELATED"/>
    <property type="match status" value="1"/>
</dbReference>
<dbReference type="PANTHER" id="PTHR36541:SF1">
    <property type="entry name" value="SUPEROXIDE REDUCTASE-RELATED"/>
    <property type="match status" value="1"/>
</dbReference>
<dbReference type="SUPFAM" id="SSF49367">
    <property type="entry name" value="Superoxide reductase-like"/>
    <property type="match status" value="1"/>
</dbReference>
<proteinExistence type="inferred from homology"/>
<gene>
    <name evidence="7" type="ORF">D3Z33_11280</name>
</gene>
<keyword evidence="4" id="KW-0249">Electron transport</keyword>
<evidence type="ECO:0000313" key="8">
    <source>
        <dbReference type="Proteomes" id="UP000467132"/>
    </source>
</evidence>
<keyword evidence="2" id="KW-0813">Transport</keyword>
<accession>A0A845R1Y4</accession>
<dbReference type="Proteomes" id="UP000467132">
    <property type="component" value="Unassembled WGS sequence"/>
</dbReference>
<dbReference type="Gene3D" id="2.60.40.730">
    <property type="entry name" value="SOR catalytic domain"/>
    <property type="match status" value="1"/>
</dbReference>
<evidence type="ECO:0000256" key="2">
    <source>
        <dbReference type="ARBA" id="ARBA00022448"/>
    </source>
</evidence>
<dbReference type="InterPro" id="IPR036073">
    <property type="entry name" value="Desulfoferrodoxin_Fe-bd_dom_sf"/>
</dbReference>
<dbReference type="InterPro" id="IPR002742">
    <property type="entry name" value="Desulfoferrodoxin_Fe-bd_dom"/>
</dbReference>
<keyword evidence="8" id="KW-1185">Reference proteome</keyword>
<dbReference type="InterPro" id="IPR051233">
    <property type="entry name" value="Desulfoferrodoxin_SOR"/>
</dbReference>
<dbReference type="GO" id="GO:0005506">
    <property type="term" value="F:iron ion binding"/>
    <property type="evidence" value="ECO:0007669"/>
    <property type="project" value="InterPro"/>
</dbReference>
<keyword evidence="5" id="KW-0408">Iron</keyword>
<reference evidence="7 8" key="1">
    <citation type="submission" date="2018-08" db="EMBL/GenBank/DDBJ databases">
        <title>Murine metabolic-syndrome-specific gut microbial biobank.</title>
        <authorList>
            <person name="Liu C."/>
        </authorList>
    </citation>
    <scope>NUCLEOTIDE SEQUENCE [LARGE SCALE GENOMIC DNA]</scope>
    <source>
        <strain evidence="7 8">583</strain>
    </source>
</reference>
<dbReference type="RefSeq" id="WP_160197894.1">
    <property type="nucleotide sequence ID" value="NZ_QXXA01000012.1"/>
</dbReference>